<comment type="caution">
    <text evidence="15">The sequence shown here is derived from an EMBL/GenBank/DDBJ whole genome shotgun (WGS) entry which is preliminary data.</text>
</comment>
<protein>
    <submittedName>
        <fullName evidence="15">Multifunctional CCA protein</fullName>
    </submittedName>
</protein>
<evidence type="ECO:0000256" key="1">
    <source>
        <dbReference type="ARBA" id="ARBA00001946"/>
    </source>
</evidence>
<dbReference type="InterPro" id="IPR003607">
    <property type="entry name" value="HD/PDEase_dom"/>
</dbReference>
<dbReference type="SUPFAM" id="SSF81891">
    <property type="entry name" value="Poly A polymerase C-terminal region-like"/>
    <property type="match status" value="1"/>
</dbReference>
<dbReference type="EMBL" id="LDZY01000004">
    <property type="protein sequence ID" value="KLU66637.1"/>
    <property type="molecule type" value="Genomic_DNA"/>
</dbReference>
<gene>
    <name evidence="15" type="primary">cca_2</name>
    <name evidence="15" type="ORF">DEAC_c13030</name>
</gene>
<dbReference type="GO" id="GO:0005524">
    <property type="term" value="F:ATP binding"/>
    <property type="evidence" value="ECO:0007669"/>
    <property type="project" value="UniProtKB-KW"/>
</dbReference>
<evidence type="ECO:0000256" key="3">
    <source>
        <dbReference type="ARBA" id="ARBA00022694"/>
    </source>
</evidence>
<evidence type="ECO:0000256" key="4">
    <source>
        <dbReference type="ARBA" id="ARBA00022695"/>
    </source>
</evidence>
<dbReference type="PATRIC" id="fig|476652.3.peg.1340"/>
<evidence type="ECO:0000259" key="13">
    <source>
        <dbReference type="Pfam" id="PF01966"/>
    </source>
</evidence>
<feature type="domain" description="HD" evidence="13">
    <location>
        <begin position="233"/>
        <end position="315"/>
    </location>
</feature>
<evidence type="ECO:0000256" key="9">
    <source>
        <dbReference type="ARBA" id="ARBA00022842"/>
    </source>
</evidence>
<keyword evidence="10 11" id="KW-0694">RNA-binding</keyword>
<dbReference type="GO" id="GO:0016779">
    <property type="term" value="F:nucleotidyltransferase activity"/>
    <property type="evidence" value="ECO:0007669"/>
    <property type="project" value="UniProtKB-KW"/>
</dbReference>
<evidence type="ECO:0000256" key="10">
    <source>
        <dbReference type="ARBA" id="ARBA00022884"/>
    </source>
</evidence>
<name>A0A0J1FTM7_9FIRM</name>
<accession>A0A0J1FTM7</accession>
<dbReference type="CDD" id="cd05398">
    <property type="entry name" value="NT_ClassII-CCAase"/>
    <property type="match status" value="1"/>
</dbReference>
<dbReference type="AlphaFoldDB" id="A0A0J1FTM7"/>
<keyword evidence="8" id="KW-0067">ATP-binding</keyword>
<keyword evidence="5" id="KW-0479">Metal-binding</keyword>
<keyword evidence="9" id="KW-0460">Magnesium</keyword>
<dbReference type="RefSeq" id="WP_047809193.1">
    <property type="nucleotide sequence ID" value="NZ_LDZY01000004.1"/>
</dbReference>
<dbReference type="InterPro" id="IPR002646">
    <property type="entry name" value="PolA_pol_head_dom"/>
</dbReference>
<evidence type="ECO:0000256" key="11">
    <source>
        <dbReference type="RuleBase" id="RU003953"/>
    </source>
</evidence>
<evidence type="ECO:0000256" key="2">
    <source>
        <dbReference type="ARBA" id="ARBA00022679"/>
    </source>
</evidence>
<dbReference type="SUPFAM" id="SSF81301">
    <property type="entry name" value="Nucleotidyltransferase"/>
    <property type="match status" value="1"/>
</dbReference>
<dbReference type="CDD" id="cd00077">
    <property type="entry name" value="HDc"/>
    <property type="match status" value="1"/>
</dbReference>
<evidence type="ECO:0000256" key="8">
    <source>
        <dbReference type="ARBA" id="ARBA00022840"/>
    </source>
</evidence>
<evidence type="ECO:0000256" key="7">
    <source>
        <dbReference type="ARBA" id="ARBA00022800"/>
    </source>
</evidence>
<dbReference type="Pfam" id="PF01743">
    <property type="entry name" value="PolyA_pol"/>
    <property type="match status" value="1"/>
</dbReference>
<sequence>MLGSSFQQEVLKRLSLICPVYCVGGAVRDAELGIPNKDVDAVAALPPEEIFNLLTHWGYTPHLLGAKLQTISLFQESDRLDLVSFPGELERDALRRDFTINAIYQDVNTGEIEDPFQGLSDLRNRYLRTCGNPSERFEEDPLRVLRMIRFAVKYGLSIENETWQSAVIFVPQLSEVSKERVTEELGKILVLENIAQSLSLLDRIGFFQLYIPELFRLKGLAQNRFYTKDVWDHTLKVVQYSPEQITLRLAALFHDLGRWQTVGREKGHYFPHDKESARLSREIFSRFRWSMVLPGGAHGEQEVEYLVRHHSLGSRTFRKELRGEADWRKVSFKARCFAWKIGWNGQFFDPLRVENLLKLWLADLQGGRQVYWDNFERYTRIQSEVRAASLWITERIKTLDWKVFTQFVQEKGLRGKSYGRFKEQVRRVLIRCPEYCLNDTTFLEAEYQTYLLRDAQRLGQL</sequence>
<feature type="domain" description="Poly A polymerase head" evidence="12">
    <location>
        <begin position="81"/>
        <end position="128"/>
    </location>
</feature>
<comment type="cofactor">
    <cofactor evidence="1">
        <name>Mg(2+)</name>
        <dbReference type="ChEBI" id="CHEBI:18420"/>
    </cofactor>
</comment>
<dbReference type="GO" id="GO:0003723">
    <property type="term" value="F:RNA binding"/>
    <property type="evidence" value="ECO:0007669"/>
    <property type="project" value="UniProtKB-KW"/>
</dbReference>
<reference evidence="15 16" key="1">
    <citation type="submission" date="2015-06" db="EMBL/GenBank/DDBJ databases">
        <title>Draft genome of the moderately acidophilic sulfate reducer Candidatus Desulfosporosinus acididurans strain M1.</title>
        <authorList>
            <person name="Poehlein A."/>
            <person name="Petzsch P."/>
            <person name="Johnson B.D."/>
            <person name="Schloemann M."/>
            <person name="Daniel R."/>
            <person name="Muehling M."/>
        </authorList>
    </citation>
    <scope>NUCLEOTIDE SEQUENCE [LARGE SCALE GENOMIC DNA]</scope>
    <source>
        <strain evidence="15 16">M1</strain>
    </source>
</reference>
<dbReference type="Gene3D" id="3.30.460.10">
    <property type="entry name" value="Beta Polymerase, domain 2"/>
    <property type="match status" value="1"/>
</dbReference>
<evidence type="ECO:0000259" key="12">
    <source>
        <dbReference type="Pfam" id="PF01743"/>
    </source>
</evidence>
<evidence type="ECO:0000256" key="6">
    <source>
        <dbReference type="ARBA" id="ARBA00022741"/>
    </source>
</evidence>
<dbReference type="InterPro" id="IPR006674">
    <property type="entry name" value="HD_domain"/>
</dbReference>
<evidence type="ECO:0000259" key="14">
    <source>
        <dbReference type="Pfam" id="PF12627"/>
    </source>
</evidence>
<dbReference type="InterPro" id="IPR043519">
    <property type="entry name" value="NT_sf"/>
</dbReference>
<evidence type="ECO:0000313" key="15">
    <source>
        <dbReference type="EMBL" id="KLU66637.1"/>
    </source>
</evidence>
<dbReference type="InterPro" id="IPR032828">
    <property type="entry name" value="PolyA_RNA-bd"/>
</dbReference>
<keyword evidence="16" id="KW-1185">Reference proteome</keyword>
<organism evidence="15 16">
    <name type="scientific">Desulfosporosinus acididurans</name>
    <dbReference type="NCBI Taxonomy" id="476652"/>
    <lineage>
        <taxon>Bacteria</taxon>
        <taxon>Bacillati</taxon>
        <taxon>Bacillota</taxon>
        <taxon>Clostridia</taxon>
        <taxon>Eubacteriales</taxon>
        <taxon>Desulfitobacteriaceae</taxon>
        <taxon>Desulfosporosinus</taxon>
    </lineage>
</organism>
<dbReference type="PANTHER" id="PTHR47545">
    <property type="entry name" value="MULTIFUNCTIONAL CCA PROTEIN"/>
    <property type="match status" value="1"/>
</dbReference>
<keyword evidence="2 11" id="KW-0808">Transferase</keyword>
<dbReference type="Pfam" id="PF01966">
    <property type="entry name" value="HD"/>
    <property type="match status" value="1"/>
</dbReference>
<keyword evidence="4" id="KW-0548">Nucleotidyltransferase</keyword>
<dbReference type="InterPro" id="IPR050124">
    <property type="entry name" value="tRNA_CCA-adding_enzyme"/>
</dbReference>
<dbReference type="Pfam" id="PF12627">
    <property type="entry name" value="PolyA_pol_RNAbd"/>
    <property type="match status" value="1"/>
</dbReference>
<dbReference type="PANTHER" id="PTHR47545:SF1">
    <property type="entry name" value="MULTIFUNCTIONAL CCA PROTEIN"/>
    <property type="match status" value="1"/>
</dbReference>
<evidence type="ECO:0000256" key="5">
    <source>
        <dbReference type="ARBA" id="ARBA00022723"/>
    </source>
</evidence>
<evidence type="ECO:0000313" key="16">
    <source>
        <dbReference type="Proteomes" id="UP000036356"/>
    </source>
</evidence>
<dbReference type="STRING" id="476652.DEAC_c13030"/>
<dbReference type="GO" id="GO:0008033">
    <property type="term" value="P:tRNA processing"/>
    <property type="evidence" value="ECO:0007669"/>
    <property type="project" value="UniProtKB-KW"/>
</dbReference>
<dbReference type="Gene3D" id="1.10.3090.10">
    <property type="entry name" value="cca-adding enzyme, domain 2"/>
    <property type="match status" value="1"/>
</dbReference>
<dbReference type="GO" id="GO:0042245">
    <property type="term" value="P:RNA repair"/>
    <property type="evidence" value="ECO:0007669"/>
    <property type="project" value="UniProtKB-KW"/>
</dbReference>
<feature type="domain" description="tRNA nucleotidyltransferase/poly(A) polymerase RNA and SrmB- binding" evidence="14">
    <location>
        <begin position="155"/>
        <end position="214"/>
    </location>
</feature>
<dbReference type="GO" id="GO:0046872">
    <property type="term" value="F:metal ion binding"/>
    <property type="evidence" value="ECO:0007669"/>
    <property type="project" value="UniProtKB-KW"/>
</dbReference>
<comment type="similarity">
    <text evidence="11">Belongs to the tRNA nucleotidyltransferase/poly(A) polymerase family.</text>
</comment>
<keyword evidence="3" id="KW-0819">tRNA processing</keyword>
<proteinExistence type="inferred from homology"/>
<keyword evidence="6" id="KW-0547">Nucleotide-binding</keyword>
<dbReference type="Proteomes" id="UP000036356">
    <property type="component" value="Unassembled WGS sequence"/>
</dbReference>
<keyword evidence="7" id="KW-0692">RNA repair</keyword>